<dbReference type="InterPro" id="IPR036291">
    <property type="entry name" value="NAD(P)-bd_dom_sf"/>
</dbReference>
<feature type="domain" description="Gfo/Idh/MocA-like oxidoreductase N-terminal" evidence="5">
    <location>
        <begin position="13"/>
        <end position="129"/>
    </location>
</feature>
<sequence length="727" mass="79403">MSDSNTTSRATGIGMIGCGAIAEIYHLPELQNIPGVPAKLWLVEPNQERLAAMQDKFPSAGGVTDYRELEGKVGGVIVATPPSSHFEICKWFLERGIDVLCEKPLTEVHGEAEELVRIADENGAKLAVNQTRRFFPTYQKIRELIADGVIGEPQSIKYHDGVEFNWPAASPHHFAPGAMGAWSDTGVHLLDTVCYWLGGETPTLVESLNDSHGGPEAMATVRLKHRQCDVEIKVSRLGRLMNGYEIVGTLGSIEASAEEFATVDVRLHAGGGKVHRVGSRKLKYTDFAKPLLENFVQVIARQAEPIVPGASVVGTVKLLEEAYRSPRCYRMPWNDSVSENLANVLEPSTPPMRVLVTGASGFVGGRVVECLLQSGLATPVAAIRSWSRAARVARFGSELAICDICDPEQVDAAVAGVDAIIHLAKTDDRDSIVGGTRNLLDAAVKHGVDKFVFLSTAEVYGPDVHGEVVETQERPTTGRVYGDSKMEAEELCQQYHAKGLKPTILRPSLIYGPFSTSWTTGFAKRLESGNWGTFEEHGEGRANLIYVDDLVQAILSSLSCEAAKGEAFNVNGPAVLTWNQYFEKFNDALGRKPLPKISATKSKLKTKMMDTFGSLTGLVVDRFEDKLMEIYLQGGWPTKVMKRVKGTLKSTPSGNELNDLFTRDVIYEDRKAHEVLGYQPNFTMEEGLRVSVEWLHLNEVLLASKPDEAAGDDETHNAGQAVGELVS</sequence>
<feature type="region of interest" description="Disordered" evidence="3">
    <location>
        <begin position="706"/>
        <end position="727"/>
    </location>
</feature>
<dbReference type="Gene3D" id="3.40.50.720">
    <property type="entry name" value="NAD(P)-binding Rossmann-like Domain"/>
    <property type="match status" value="2"/>
</dbReference>
<dbReference type="Pfam" id="PF01408">
    <property type="entry name" value="GFO_IDH_MocA"/>
    <property type="match status" value="1"/>
</dbReference>
<accession>A0ABY1QEJ0</accession>
<feature type="domain" description="NAD-dependent epimerase/dehydratase" evidence="4">
    <location>
        <begin position="354"/>
        <end position="570"/>
    </location>
</feature>
<dbReference type="InterPro" id="IPR051317">
    <property type="entry name" value="Gfo/Idh/MocA_oxidoreduct"/>
</dbReference>
<dbReference type="SUPFAM" id="SSF55347">
    <property type="entry name" value="Glyceraldehyde-3-phosphate dehydrogenase-like, C-terminal domain"/>
    <property type="match status" value="1"/>
</dbReference>
<evidence type="ECO:0000259" key="6">
    <source>
        <dbReference type="Pfam" id="PF22725"/>
    </source>
</evidence>
<comment type="caution">
    <text evidence="7">The sequence shown here is derived from an EMBL/GenBank/DDBJ whole genome shotgun (WGS) entry which is preliminary data.</text>
</comment>
<dbReference type="RefSeq" id="WP_283434047.1">
    <property type="nucleotide sequence ID" value="NZ_FXUG01000011.1"/>
</dbReference>
<dbReference type="PANTHER" id="PTHR43708">
    <property type="entry name" value="CONSERVED EXPRESSED OXIDOREDUCTASE (EUROFUNG)"/>
    <property type="match status" value="1"/>
</dbReference>
<evidence type="ECO:0000256" key="3">
    <source>
        <dbReference type="SAM" id="MobiDB-lite"/>
    </source>
</evidence>
<dbReference type="InterPro" id="IPR001509">
    <property type="entry name" value="Epimerase_deHydtase"/>
</dbReference>
<dbReference type="EMBL" id="FXUG01000011">
    <property type="protein sequence ID" value="SMP68525.1"/>
    <property type="molecule type" value="Genomic_DNA"/>
</dbReference>
<evidence type="ECO:0000259" key="5">
    <source>
        <dbReference type="Pfam" id="PF01408"/>
    </source>
</evidence>
<evidence type="ECO:0000256" key="2">
    <source>
        <dbReference type="ARBA" id="ARBA00023002"/>
    </source>
</evidence>
<feature type="compositionally biased region" description="Basic and acidic residues" evidence="3">
    <location>
        <begin position="706"/>
        <end position="716"/>
    </location>
</feature>
<dbReference type="InterPro" id="IPR055170">
    <property type="entry name" value="GFO_IDH_MocA-like_dom"/>
</dbReference>
<dbReference type="InterPro" id="IPR000683">
    <property type="entry name" value="Gfo/Idh/MocA-like_OxRdtase_N"/>
</dbReference>
<keyword evidence="2" id="KW-0560">Oxidoreductase</keyword>
<comment type="similarity">
    <text evidence="1">Belongs to the Gfo/Idh/MocA family.</text>
</comment>
<evidence type="ECO:0000313" key="7">
    <source>
        <dbReference type="EMBL" id="SMP68525.1"/>
    </source>
</evidence>
<dbReference type="Proteomes" id="UP001158067">
    <property type="component" value="Unassembled WGS sequence"/>
</dbReference>
<evidence type="ECO:0000256" key="1">
    <source>
        <dbReference type="ARBA" id="ARBA00010928"/>
    </source>
</evidence>
<dbReference type="Pfam" id="PF22725">
    <property type="entry name" value="GFO_IDH_MocA_C3"/>
    <property type="match status" value="1"/>
</dbReference>
<feature type="domain" description="GFO/IDH/MocA-like oxidoreductase" evidence="6">
    <location>
        <begin position="138"/>
        <end position="254"/>
    </location>
</feature>
<dbReference type="SUPFAM" id="SSF51735">
    <property type="entry name" value="NAD(P)-binding Rossmann-fold domains"/>
    <property type="match status" value="2"/>
</dbReference>
<reference evidence="7 8" key="1">
    <citation type="submission" date="2017-05" db="EMBL/GenBank/DDBJ databases">
        <authorList>
            <person name="Varghese N."/>
            <person name="Submissions S."/>
        </authorList>
    </citation>
    <scope>NUCLEOTIDE SEQUENCE [LARGE SCALE GENOMIC DNA]</scope>
    <source>
        <strain evidence="7 8">DSM 25457</strain>
    </source>
</reference>
<gene>
    <name evidence="7" type="ORF">SAMN06265222_11178</name>
</gene>
<organism evidence="7 8">
    <name type="scientific">Neorhodopirellula lusitana</name>
    <dbReference type="NCBI Taxonomy" id="445327"/>
    <lineage>
        <taxon>Bacteria</taxon>
        <taxon>Pseudomonadati</taxon>
        <taxon>Planctomycetota</taxon>
        <taxon>Planctomycetia</taxon>
        <taxon>Pirellulales</taxon>
        <taxon>Pirellulaceae</taxon>
        <taxon>Neorhodopirellula</taxon>
    </lineage>
</organism>
<proteinExistence type="inferred from homology"/>
<name>A0ABY1QEJ0_9BACT</name>
<keyword evidence="8" id="KW-1185">Reference proteome</keyword>
<evidence type="ECO:0000259" key="4">
    <source>
        <dbReference type="Pfam" id="PF01370"/>
    </source>
</evidence>
<protein>
    <submittedName>
        <fullName evidence="7">Predicted dehydrogenase</fullName>
    </submittedName>
</protein>
<evidence type="ECO:0000313" key="8">
    <source>
        <dbReference type="Proteomes" id="UP001158067"/>
    </source>
</evidence>
<dbReference type="PANTHER" id="PTHR43708:SF5">
    <property type="entry name" value="CONSERVED EXPRESSED OXIDOREDUCTASE (EUROFUNG)-RELATED"/>
    <property type="match status" value="1"/>
</dbReference>
<dbReference type="Pfam" id="PF01370">
    <property type="entry name" value="Epimerase"/>
    <property type="match status" value="1"/>
</dbReference>
<dbReference type="Gene3D" id="3.30.360.10">
    <property type="entry name" value="Dihydrodipicolinate Reductase, domain 2"/>
    <property type="match status" value="1"/>
</dbReference>